<sequence length="206" mass="21919">MGDIFRISTRVSVSDSISEFTLYYDQTGGTVDPESARSAAVAFRDHVLTMLRSMLSEEARVECFFVRKITGGTIPAWVGNEAEATGLTQATAVTAQNCLLVNLRNDQGLLKRSGRIFISGCPSSQLADGVWAQQYIDGAVENFISLLSTIPAGGSGAWTGKLVVWKTVTDGVDLDPPVAVDVSSVDVTQALGTQHARKGLLTGHTP</sequence>
<feature type="non-terminal residue" evidence="1">
    <location>
        <position position="206"/>
    </location>
</feature>
<dbReference type="EMBL" id="BART01015243">
    <property type="protein sequence ID" value="GAG81970.1"/>
    <property type="molecule type" value="Genomic_DNA"/>
</dbReference>
<reference evidence="1" key="1">
    <citation type="journal article" date="2014" name="Front. Microbiol.">
        <title>High frequency of phylogenetically diverse reductive dehalogenase-homologous genes in deep subseafloor sedimentary metagenomes.</title>
        <authorList>
            <person name="Kawai M."/>
            <person name="Futagami T."/>
            <person name="Toyoda A."/>
            <person name="Takaki Y."/>
            <person name="Nishi S."/>
            <person name="Hori S."/>
            <person name="Arai W."/>
            <person name="Tsubouchi T."/>
            <person name="Morono Y."/>
            <person name="Uchiyama I."/>
            <person name="Ito T."/>
            <person name="Fujiyama A."/>
            <person name="Inagaki F."/>
            <person name="Takami H."/>
        </authorList>
    </citation>
    <scope>NUCLEOTIDE SEQUENCE</scope>
    <source>
        <strain evidence="1">Expedition CK06-06</strain>
    </source>
</reference>
<accession>X1AHD2</accession>
<dbReference type="AlphaFoldDB" id="X1AHD2"/>
<organism evidence="1">
    <name type="scientific">marine sediment metagenome</name>
    <dbReference type="NCBI Taxonomy" id="412755"/>
    <lineage>
        <taxon>unclassified sequences</taxon>
        <taxon>metagenomes</taxon>
        <taxon>ecological metagenomes</taxon>
    </lineage>
</organism>
<protein>
    <submittedName>
        <fullName evidence="1">Uncharacterized protein</fullName>
    </submittedName>
</protein>
<evidence type="ECO:0000313" key="1">
    <source>
        <dbReference type="EMBL" id="GAG81970.1"/>
    </source>
</evidence>
<gene>
    <name evidence="1" type="ORF">S01H4_29655</name>
</gene>
<name>X1AHD2_9ZZZZ</name>
<proteinExistence type="predicted"/>
<comment type="caution">
    <text evidence="1">The sequence shown here is derived from an EMBL/GenBank/DDBJ whole genome shotgun (WGS) entry which is preliminary data.</text>
</comment>